<proteinExistence type="predicted"/>
<organism evidence="2 3">
    <name type="scientific">Porites lobata</name>
    <dbReference type="NCBI Taxonomy" id="104759"/>
    <lineage>
        <taxon>Eukaryota</taxon>
        <taxon>Metazoa</taxon>
        <taxon>Cnidaria</taxon>
        <taxon>Anthozoa</taxon>
        <taxon>Hexacorallia</taxon>
        <taxon>Scleractinia</taxon>
        <taxon>Fungiina</taxon>
        <taxon>Poritidae</taxon>
        <taxon>Porites</taxon>
    </lineage>
</organism>
<gene>
    <name evidence="2" type="ORF">PLOB_00039984</name>
</gene>
<reference evidence="2 3" key="1">
    <citation type="submission" date="2022-05" db="EMBL/GenBank/DDBJ databases">
        <authorList>
            <consortium name="Genoscope - CEA"/>
            <person name="William W."/>
        </authorList>
    </citation>
    <scope>NUCLEOTIDE SEQUENCE [LARGE SCALE GENOMIC DNA]</scope>
</reference>
<feature type="region of interest" description="Disordered" evidence="1">
    <location>
        <begin position="23"/>
        <end position="50"/>
    </location>
</feature>
<dbReference type="Proteomes" id="UP001159405">
    <property type="component" value="Unassembled WGS sequence"/>
</dbReference>
<comment type="caution">
    <text evidence="2">The sequence shown here is derived from an EMBL/GenBank/DDBJ whole genome shotgun (WGS) entry which is preliminary data.</text>
</comment>
<evidence type="ECO:0000313" key="3">
    <source>
        <dbReference type="Proteomes" id="UP001159405"/>
    </source>
</evidence>
<accession>A0ABN8P8V3</accession>
<evidence type="ECO:0000313" key="2">
    <source>
        <dbReference type="EMBL" id="CAH3138107.1"/>
    </source>
</evidence>
<dbReference type="EMBL" id="CALNXK010000060">
    <property type="protein sequence ID" value="CAH3138107.1"/>
    <property type="molecule type" value="Genomic_DNA"/>
</dbReference>
<name>A0ABN8P8V3_9CNID</name>
<sequence length="203" mass="22797">MFRLSVEVSQYITIQKASQSEDINGAKGKQQLQKKSFDKSKKNRKSARKLEKKGFGFTEARGTILDNTASVGEQVCTWMQTTDSGYTTRTKLPNKIVYQFEAGETCKKEVILEGGGFAQKQRIGTKRLGGSVSRGRFVCGTAAEKAMAEPCVDRRQGEIYMVWEVHIITSRVQGIVAKPTRDRVDNEATWKRAIEWMDADLGF</sequence>
<protein>
    <submittedName>
        <fullName evidence="2">Uncharacterized protein</fullName>
    </submittedName>
</protein>
<keyword evidence="3" id="KW-1185">Reference proteome</keyword>
<evidence type="ECO:0000256" key="1">
    <source>
        <dbReference type="SAM" id="MobiDB-lite"/>
    </source>
</evidence>